<dbReference type="OrthoDB" id="5903637at2"/>
<feature type="transmembrane region" description="Helical" evidence="1">
    <location>
        <begin position="20"/>
        <end position="43"/>
    </location>
</feature>
<dbReference type="EMBL" id="AAOW01000007">
    <property type="protein sequence ID" value="EAR61591.1"/>
    <property type="molecule type" value="Genomic_DNA"/>
</dbReference>
<gene>
    <name evidence="2" type="ORF">MED92_13091</name>
</gene>
<feature type="transmembrane region" description="Helical" evidence="1">
    <location>
        <begin position="49"/>
        <end position="70"/>
    </location>
</feature>
<dbReference type="RefSeq" id="WP_007020262.1">
    <property type="nucleotide sequence ID" value="NZ_CH724125.1"/>
</dbReference>
<evidence type="ECO:0000313" key="3">
    <source>
        <dbReference type="Proteomes" id="UP000002171"/>
    </source>
</evidence>
<feature type="transmembrane region" description="Helical" evidence="1">
    <location>
        <begin position="158"/>
        <end position="185"/>
    </location>
</feature>
<keyword evidence="1" id="KW-0472">Membrane</keyword>
<proteinExistence type="predicted"/>
<feature type="transmembrane region" description="Helical" evidence="1">
    <location>
        <begin position="91"/>
        <end position="112"/>
    </location>
</feature>
<name>A0A7U8C6G4_NEPCE</name>
<comment type="caution">
    <text evidence="2">The sequence shown here is derived from an EMBL/GenBank/DDBJ whole genome shotgun (WGS) entry which is preliminary data.</text>
</comment>
<dbReference type="AlphaFoldDB" id="A0A7U8C6G4"/>
<dbReference type="Proteomes" id="UP000002171">
    <property type="component" value="Unassembled WGS sequence"/>
</dbReference>
<keyword evidence="1" id="KW-1133">Transmembrane helix</keyword>
<feature type="transmembrane region" description="Helical" evidence="1">
    <location>
        <begin position="118"/>
        <end position="138"/>
    </location>
</feature>
<evidence type="ECO:0000256" key="1">
    <source>
        <dbReference type="SAM" id="Phobius"/>
    </source>
</evidence>
<protein>
    <submittedName>
        <fullName evidence="2">Uncharacterized protein</fullName>
    </submittedName>
</protein>
<keyword evidence="1" id="KW-0812">Transmembrane</keyword>
<feature type="transmembrane region" description="Helical" evidence="1">
    <location>
        <begin position="197"/>
        <end position="217"/>
    </location>
</feature>
<evidence type="ECO:0000313" key="2">
    <source>
        <dbReference type="EMBL" id="EAR61591.1"/>
    </source>
</evidence>
<organism evidence="2 3">
    <name type="scientific">Neptuniibacter caesariensis</name>
    <dbReference type="NCBI Taxonomy" id="207954"/>
    <lineage>
        <taxon>Bacteria</taxon>
        <taxon>Pseudomonadati</taxon>
        <taxon>Pseudomonadota</taxon>
        <taxon>Gammaproteobacteria</taxon>
        <taxon>Oceanospirillales</taxon>
        <taxon>Oceanospirillaceae</taxon>
        <taxon>Neptuniibacter</taxon>
    </lineage>
</organism>
<reference evidence="2 3" key="1">
    <citation type="submission" date="2006-02" db="EMBL/GenBank/DDBJ databases">
        <authorList>
            <person name="Pinhassi J."/>
            <person name="Pedros-Alio C."/>
            <person name="Ferriera S."/>
            <person name="Johnson J."/>
            <person name="Kravitz S."/>
            <person name="Halpern A."/>
            <person name="Remington K."/>
            <person name="Beeson K."/>
            <person name="Tran B."/>
            <person name="Rogers Y.-H."/>
            <person name="Friedman R."/>
            <person name="Venter J.C."/>
        </authorList>
    </citation>
    <scope>NUCLEOTIDE SEQUENCE [LARGE SCALE GENOMIC DNA]</scope>
    <source>
        <strain evidence="2 3">MED92</strain>
    </source>
</reference>
<accession>A0A7U8C6G4</accession>
<keyword evidence="3" id="KW-1185">Reference proteome</keyword>
<sequence>MEFKKIAAGSFYYVGKYRVVLAKALAVPFLLLVALDAVTFLGLDTATGYLVDFLSLFVNVIFAIIIHRIVLLGPNSVSAWRLIGWSKRETFFLLHLIGIGIALLPSILLGYVPVLGPLLALIFICWMLGRLSLVFPGIAIDKGVDFKISWELTKNHQLLMFLVVIVLPILIAIPFIAIIVALSLMLEVPQIMYVKSFIVAIVLVFEIAALSMTYQLITSKQYGNS</sequence>